<reference evidence="1 2" key="1">
    <citation type="submission" date="2018-01" db="EMBL/GenBank/DDBJ databases">
        <title>Deinococcus koreensis sp. nov., a radiation-resistant bacterium isolated from river water.</title>
        <authorList>
            <person name="Choi A."/>
        </authorList>
    </citation>
    <scope>NUCLEOTIDE SEQUENCE [LARGE SCALE GENOMIC DNA]</scope>
    <source>
        <strain evidence="1 2">SJW1-2</strain>
    </source>
</reference>
<gene>
    <name evidence="1" type="ORF">CVO96_06190</name>
</gene>
<proteinExistence type="predicted"/>
<dbReference type="Proteomes" id="UP000236379">
    <property type="component" value="Unassembled WGS sequence"/>
</dbReference>
<keyword evidence="2" id="KW-1185">Reference proteome</keyword>
<name>A0A2K3UWX0_9DEIO</name>
<dbReference type="RefSeq" id="WP_103311464.1">
    <property type="nucleotide sequence ID" value="NZ_PPPD01000001.1"/>
</dbReference>
<evidence type="ECO:0000313" key="2">
    <source>
        <dbReference type="Proteomes" id="UP000236379"/>
    </source>
</evidence>
<dbReference type="AlphaFoldDB" id="A0A2K3UWX0"/>
<organism evidence="1 2">
    <name type="scientific">Deinococcus koreensis</name>
    <dbReference type="NCBI Taxonomy" id="2054903"/>
    <lineage>
        <taxon>Bacteria</taxon>
        <taxon>Thermotogati</taxon>
        <taxon>Deinococcota</taxon>
        <taxon>Deinococci</taxon>
        <taxon>Deinococcales</taxon>
        <taxon>Deinococcaceae</taxon>
        <taxon>Deinococcus</taxon>
    </lineage>
</organism>
<protein>
    <submittedName>
        <fullName evidence="1">Uncharacterized protein</fullName>
    </submittedName>
</protein>
<dbReference type="OrthoDB" id="69439at2"/>
<accession>A0A2K3UWX0</accession>
<evidence type="ECO:0000313" key="1">
    <source>
        <dbReference type="EMBL" id="PNY81021.1"/>
    </source>
</evidence>
<dbReference type="EMBL" id="PPPD01000001">
    <property type="protein sequence ID" value="PNY81021.1"/>
    <property type="molecule type" value="Genomic_DNA"/>
</dbReference>
<sequence>MTRPPDPPAPGQPRPDKGVRGFELDIHVAFTQPLPEAEALSALLVLDGFHVELYRPHPSPTKAVADGAIVELSTLPVPSARLTGPLRDPQTVRAGLTALLQAQARYLEVGRRGFLRSADGRTEWVPWRRNAVLARHDTERVAFEEGVKYILE</sequence>
<comment type="caution">
    <text evidence="1">The sequence shown here is derived from an EMBL/GenBank/DDBJ whole genome shotgun (WGS) entry which is preliminary data.</text>
</comment>